<accession>A0ABN2UA21</accession>
<dbReference type="PANTHER" id="PTHR45453">
    <property type="entry name" value="PHOSPHATE REGULON SENSOR PROTEIN PHOR"/>
    <property type="match status" value="1"/>
</dbReference>
<feature type="domain" description="Histidine kinase" evidence="10">
    <location>
        <begin position="156"/>
        <end position="370"/>
    </location>
</feature>
<dbReference type="Gene3D" id="1.10.287.130">
    <property type="match status" value="1"/>
</dbReference>
<dbReference type="EMBL" id="BAAANB010000021">
    <property type="protein sequence ID" value="GAA2031820.1"/>
    <property type="molecule type" value="Genomic_DNA"/>
</dbReference>
<keyword evidence="7" id="KW-0902">Two-component regulatory system</keyword>
<keyword evidence="4" id="KW-0597">Phosphoprotein</keyword>
<evidence type="ECO:0000256" key="3">
    <source>
        <dbReference type="ARBA" id="ARBA00012438"/>
    </source>
</evidence>
<dbReference type="Gene3D" id="3.30.565.10">
    <property type="entry name" value="Histidine kinase-like ATPase, C-terminal domain"/>
    <property type="match status" value="1"/>
</dbReference>
<evidence type="ECO:0000256" key="7">
    <source>
        <dbReference type="ARBA" id="ARBA00023012"/>
    </source>
</evidence>
<dbReference type="InterPro" id="IPR004358">
    <property type="entry name" value="Sig_transdc_His_kin-like_C"/>
</dbReference>
<sequence>MSDMLAVVLIAAAWSGVAGAVCAAVAWRVRSASIRVALGLIAAAAIAGVLSGVVGTSRAMFLSDHDLRVVMVVCAVSGVVSIGCAALMSRVVVRAAQGLRELAGKIGGRTTVAALADGPRELRDVGTELARSHERLHAAQQREQHLERSRRELVAWVSHDLRTPLAGLRAMAEALVDGLAEDPRRYHQRMLAEVDRMTVMVDDLFELSRIHAGTLQLSLQPVGVRDLVSESIAGATEIARSRNVTVDGCIDAGLEVKADPGALSRVVGNLVMNAIRHTPDDGVVVVSGHHAGAMVELSVTDACGGIDDADVDRVFDVAWRGDQARTPEPYAGAGLGLAIVKGLVEAHRGTVAVANHLGGCRFVVRLPAQP</sequence>
<evidence type="ECO:0000256" key="9">
    <source>
        <dbReference type="SAM" id="Phobius"/>
    </source>
</evidence>
<name>A0ABN2UA21_9MICO</name>
<reference evidence="11 12" key="1">
    <citation type="journal article" date="2019" name="Int. J. Syst. Evol. Microbiol.">
        <title>The Global Catalogue of Microorganisms (GCM) 10K type strain sequencing project: providing services to taxonomists for standard genome sequencing and annotation.</title>
        <authorList>
            <consortium name="The Broad Institute Genomics Platform"/>
            <consortium name="The Broad Institute Genome Sequencing Center for Infectious Disease"/>
            <person name="Wu L."/>
            <person name="Ma J."/>
        </authorList>
    </citation>
    <scope>NUCLEOTIDE SEQUENCE [LARGE SCALE GENOMIC DNA]</scope>
    <source>
        <strain evidence="11 12">JCM 14283</strain>
    </source>
</reference>
<keyword evidence="5" id="KW-0808">Transferase</keyword>
<dbReference type="RefSeq" id="WP_343991242.1">
    <property type="nucleotide sequence ID" value="NZ_BAAANB010000021.1"/>
</dbReference>
<dbReference type="InterPro" id="IPR003661">
    <property type="entry name" value="HisK_dim/P_dom"/>
</dbReference>
<proteinExistence type="predicted"/>
<evidence type="ECO:0000256" key="8">
    <source>
        <dbReference type="ARBA" id="ARBA00039401"/>
    </source>
</evidence>
<comment type="catalytic activity">
    <reaction evidence="1">
        <text>ATP + protein L-histidine = ADP + protein N-phospho-L-histidine.</text>
        <dbReference type="EC" id="2.7.13.3"/>
    </reaction>
</comment>
<dbReference type="InterPro" id="IPR050351">
    <property type="entry name" value="BphY/WalK/GraS-like"/>
</dbReference>
<dbReference type="PRINTS" id="PR00344">
    <property type="entry name" value="BCTRLSENSOR"/>
</dbReference>
<evidence type="ECO:0000313" key="11">
    <source>
        <dbReference type="EMBL" id="GAA2031820.1"/>
    </source>
</evidence>
<feature type="transmembrane region" description="Helical" evidence="9">
    <location>
        <begin position="67"/>
        <end position="88"/>
    </location>
</feature>
<evidence type="ECO:0000313" key="12">
    <source>
        <dbReference type="Proteomes" id="UP001501285"/>
    </source>
</evidence>
<dbReference type="GO" id="GO:0016301">
    <property type="term" value="F:kinase activity"/>
    <property type="evidence" value="ECO:0007669"/>
    <property type="project" value="UniProtKB-KW"/>
</dbReference>
<comment type="caution">
    <text evidence="11">The sequence shown here is derived from an EMBL/GenBank/DDBJ whole genome shotgun (WGS) entry which is preliminary data.</text>
</comment>
<dbReference type="SMART" id="SM00387">
    <property type="entry name" value="HATPase_c"/>
    <property type="match status" value="1"/>
</dbReference>
<gene>
    <name evidence="11" type="ORF">GCM10009740_22230</name>
</gene>
<feature type="transmembrane region" description="Helical" evidence="9">
    <location>
        <begin position="33"/>
        <end position="55"/>
    </location>
</feature>
<evidence type="ECO:0000256" key="5">
    <source>
        <dbReference type="ARBA" id="ARBA00022679"/>
    </source>
</evidence>
<evidence type="ECO:0000256" key="2">
    <source>
        <dbReference type="ARBA" id="ARBA00004236"/>
    </source>
</evidence>
<comment type="subcellular location">
    <subcellularLocation>
        <location evidence="2">Cell membrane</location>
    </subcellularLocation>
</comment>
<protein>
    <recommendedName>
        <fullName evidence="8">Sensor-like histidine kinase SenX3</fullName>
        <ecNumber evidence="3">2.7.13.3</ecNumber>
    </recommendedName>
</protein>
<dbReference type="Pfam" id="PF02518">
    <property type="entry name" value="HATPase_c"/>
    <property type="match status" value="1"/>
</dbReference>
<dbReference type="SUPFAM" id="SSF55874">
    <property type="entry name" value="ATPase domain of HSP90 chaperone/DNA topoisomerase II/histidine kinase"/>
    <property type="match status" value="1"/>
</dbReference>
<dbReference type="InterPro" id="IPR005467">
    <property type="entry name" value="His_kinase_dom"/>
</dbReference>
<dbReference type="Pfam" id="PF00512">
    <property type="entry name" value="HisKA"/>
    <property type="match status" value="1"/>
</dbReference>
<dbReference type="PANTHER" id="PTHR45453:SF1">
    <property type="entry name" value="PHOSPHATE REGULON SENSOR PROTEIN PHOR"/>
    <property type="match status" value="1"/>
</dbReference>
<keyword evidence="9" id="KW-0472">Membrane</keyword>
<evidence type="ECO:0000256" key="6">
    <source>
        <dbReference type="ARBA" id="ARBA00022777"/>
    </source>
</evidence>
<dbReference type="SUPFAM" id="SSF47384">
    <property type="entry name" value="Homodimeric domain of signal transducing histidine kinase"/>
    <property type="match status" value="1"/>
</dbReference>
<dbReference type="CDD" id="cd00082">
    <property type="entry name" value="HisKA"/>
    <property type="match status" value="1"/>
</dbReference>
<keyword evidence="9" id="KW-1133">Transmembrane helix</keyword>
<organism evidence="11 12">
    <name type="scientific">Terrabacter terrae</name>
    <dbReference type="NCBI Taxonomy" id="318434"/>
    <lineage>
        <taxon>Bacteria</taxon>
        <taxon>Bacillati</taxon>
        <taxon>Actinomycetota</taxon>
        <taxon>Actinomycetes</taxon>
        <taxon>Micrococcales</taxon>
        <taxon>Intrasporangiaceae</taxon>
        <taxon>Terrabacter</taxon>
    </lineage>
</organism>
<dbReference type="PROSITE" id="PS50109">
    <property type="entry name" value="HIS_KIN"/>
    <property type="match status" value="1"/>
</dbReference>
<dbReference type="Proteomes" id="UP001501285">
    <property type="component" value="Unassembled WGS sequence"/>
</dbReference>
<keyword evidence="9" id="KW-0812">Transmembrane</keyword>
<evidence type="ECO:0000256" key="4">
    <source>
        <dbReference type="ARBA" id="ARBA00022553"/>
    </source>
</evidence>
<evidence type="ECO:0000256" key="1">
    <source>
        <dbReference type="ARBA" id="ARBA00000085"/>
    </source>
</evidence>
<keyword evidence="6 11" id="KW-0418">Kinase</keyword>
<dbReference type="InterPro" id="IPR036890">
    <property type="entry name" value="HATPase_C_sf"/>
</dbReference>
<dbReference type="InterPro" id="IPR036097">
    <property type="entry name" value="HisK_dim/P_sf"/>
</dbReference>
<keyword evidence="12" id="KW-1185">Reference proteome</keyword>
<dbReference type="InterPro" id="IPR003594">
    <property type="entry name" value="HATPase_dom"/>
</dbReference>
<dbReference type="EC" id="2.7.13.3" evidence="3"/>
<dbReference type="SMART" id="SM00388">
    <property type="entry name" value="HisKA"/>
    <property type="match status" value="1"/>
</dbReference>
<evidence type="ECO:0000259" key="10">
    <source>
        <dbReference type="PROSITE" id="PS50109"/>
    </source>
</evidence>